<dbReference type="AlphaFoldDB" id="A0A4S8LLZ4"/>
<dbReference type="GO" id="GO:0016020">
    <property type="term" value="C:membrane"/>
    <property type="evidence" value="ECO:0007669"/>
    <property type="project" value="UniProtKB-SubCell"/>
</dbReference>
<dbReference type="GO" id="GO:0016705">
    <property type="term" value="F:oxidoreductase activity, acting on paired donors, with incorporation or reduction of molecular oxygen"/>
    <property type="evidence" value="ECO:0007669"/>
    <property type="project" value="InterPro"/>
</dbReference>
<dbReference type="InterPro" id="IPR050121">
    <property type="entry name" value="Cytochrome_P450_monoxygenase"/>
</dbReference>
<dbReference type="InterPro" id="IPR017972">
    <property type="entry name" value="Cyt_P450_CS"/>
</dbReference>
<dbReference type="GO" id="GO:0005506">
    <property type="term" value="F:iron ion binding"/>
    <property type="evidence" value="ECO:0007669"/>
    <property type="project" value="InterPro"/>
</dbReference>
<comment type="pathway">
    <text evidence="3">Secondary metabolite biosynthesis; terpenoid biosynthesis.</text>
</comment>
<dbReference type="InterPro" id="IPR002403">
    <property type="entry name" value="Cyt_P450_E_grp-IV"/>
</dbReference>
<proteinExistence type="inferred from homology"/>
<keyword evidence="8" id="KW-1133">Transmembrane helix</keyword>
<keyword evidence="11 14" id="KW-0503">Monooxygenase</keyword>
<dbReference type="SUPFAM" id="SSF48264">
    <property type="entry name" value="Cytochrome P450"/>
    <property type="match status" value="1"/>
</dbReference>
<organism evidence="15 16">
    <name type="scientific">Dendrothele bispora (strain CBS 962.96)</name>
    <dbReference type="NCBI Taxonomy" id="1314807"/>
    <lineage>
        <taxon>Eukaryota</taxon>
        <taxon>Fungi</taxon>
        <taxon>Dikarya</taxon>
        <taxon>Basidiomycota</taxon>
        <taxon>Agaricomycotina</taxon>
        <taxon>Agaricomycetes</taxon>
        <taxon>Agaricomycetidae</taxon>
        <taxon>Agaricales</taxon>
        <taxon>Agaricales incertae sedis</taxon>
        <taxon>Dendrothele</taxon>
    </lineage>
</organism>
<dbReference type="Gene3D" id="1.10.630.10">
    <property type="entry name" value="Cytochrome P450"/>
    <property type="match status" value="1"/>
</dbReference>
<dbReference type="InterPro" id="IPR001128">
    <property type="entry name" value="Cyt_P450"/>
</dbReference>
<evidence type="ECO:0000256" key="5">
    <source>
        <dbReference type="ARBA" id="ARBA00022617"/>
    </source>
</evidence>
<evidence type="ECO:0000256" key="10">
    <source>
        <dbReference type="ARBA" id="ARBA00023004"/>
    </source>
</evidence>
<reference evidence="15 16" key="1">
    <citation type="journal article" date="2019" name="Nat. Ecol. Evol.">
        <title>Megaphylogeny resolves global patterns of mushroom evolution.</title>
        <authorList>
            <person name="Varga T."/>
            <person name="Krizsan K."/>
            <person name="Foldi C."/>
            <person name="Dima B."/>
            <person name="Sanchez-Garcia M."/>
            <person name="Sanchez-Ramirez S."/>
            <person name="Szollosi G.J."/>
            <person name="Szarkandi J.G."/>
            <person name="Papp V."/>
            <person name="Albert L."/>
            <person name="Andreopoulos W."/>
            <person name="Angelini C."/>
            <person name="Antonin V."/>
            <person name="Barry K.W."/>
            <person name="Bougher N.L."/>
            <person name="Buchanan P."/>
            <person name="Buyck B."/>
            <person name="Bense V."/>
            <person name="Catcheside P."/>
            <person name="Chovatia M."/>
            <person name="Cooper J."/>
            <person name="Damon W."/>
            <person name="Desjardin D."/>
            <person name="Finy P."/>
            <person name="Geml J."/>
            <person name="Haridas S."/>
            <person name="Hughes K."/>
            <person name="Justo A."/>
            <person name="Karasinski D."/>
            <person name="Kautmanova I."/>
            <person name="Kiss B."/>
            <person name="Kocsube S."/>
            <person name="Kotiranta H."/>
            <person name="LaButti K.M."/>
            <person name="Lechner B.E."/>
            <person name="Liimatainen K."/>
            <person name="Lipzen A."/>
            <person name="Lukacs Z."/>
            <person name="Mihaltcheva S."/>
            <person name="Morgado L.N."/>
            <person name="Niskanen T."/>
            <person name="Noordeloos M.E."/>
            <person name="Ohm R.A."/>
            <person name="Ortiz-Santana B."/>
            <person name="Ovrebo C."/>
            <person name="Racz N."/>
            <person name="Riley R."/>
            <person name="Savchenko A."/>
            <person name="Shiryaev A."/>
            <person name="Soop K."/>
            <person name="Spirin V."/>
            <person name="Szebenyi C."/>
            <person name="Tomsovsky M."/>
            <person name="Tulloss R.E."/>
            <person name="Uehling J."/>
            <person name="Grigoriev I.V."/>
            <person name="Vagvolgyi C."/>
            <person name="Papp T."/>
            <person name="Martin F.M."/>
            <person name="Miettinen O."/>
            <person name="Hibbett D.S."/>
            <person name="Nagy L.G."/>
        </authorList>
    </citation>
    <scope>NUCLEOTIDE SEQUENCE [LARGE SCALE GENOMIC DNA]</scope>
    <source>
        <strain evidence="15 16">CBS 962.96</strain>
    </source>
</reference>
<dbReference type="PROSITE" id="PS00086">
    <property type="entry name" value="CYTOCHROME_P450"/>
    <property type="match status" value="1"/>
</dbReference>
<accession>A0A4S8LLZ4</accession>
<evidence type="ECO:0000256" key="12">
    <source>
        <dbReference type="ARBA" id="ARBA00023136"/>
    </source>
</evidence>
<evidence type="ECO:0000256" key="7">
    <source>
        <dbReference type="ARBA" id="ARBA00022723"/>
    </source>
</evidence>
<evidence type="ECO:0000256" key="8">
    <source>
        <dbReference type="ARBA" id="ARBA00022989"/>
    </source>
</evidence>
<dbReference type="EMBL" id="ML179347">
    <property type="protein sequence ID" value="THU90040.1"/>
    <property type="molecule type" value="Genomic_DNA"/>
</dbReference>
<comment type="subcellular location">
    <subcellularLocation>
        <location evidence="2">Membrane</location>
    </subcellularLocation>
</comment>
<keyword evidence="7 13" id="KW-0479">Metal-binding</keyword>
<evidence type="ECO:0000256" key="13">
    <source>
        <dbReference type="PIRSR" id="PIRSR602403-1"/>
    </source>
</evidence>
<keyword evidence="9 14" id="KW-0560">Oxidoreductase</keyword>
<keyword evidence="5 13" id="KW-0349">Heme</keyword>
<feature type="binding site" description="axial binding residue" evidence="13">
    <location>
        <position position="140"/>
    </location>
    <ligand>
        <name>heme</name>
        <dbReference type="ChEBI" id="CHEBI:30413"/>
    </ligand>
    <ligandPart>
        <name>Fe</name>
        <dbReference type="ChEBI" id="CHEBI:18248"/>
    </ligandPart>
</feature>
<evidence type="ECO:0000256" key="4">
    <source>
        <dbReference type="ARBA" id="ARBA00010617"/>
    </source>
</evidence>
<dbReference type="PANTHER" id="PTHR24305:SF166">
    <property type="entry name" value="CYTOCHROME P450 12A4, MITOCHONDRIAL-RELATED"/>
    <property type="match status" value="1"/>
</dbReference>
<keyword evidence="6" id="KW-0812">Transmembrane</keyword>
<dbReference type="Proteomes" id="UP000297245">
    <property type="component" value="Unassembled WGS sequence"/>
</dbReference>
<evidence type="ECO:0000256" key="3">
    <source>
        <dbReference type="ARBA" id="ARBA00004721"/>
    </source>
</evidence>
<evidence type="ECO:0000256" key="11">
    <source>
        <dbReference type="ARBA" id="ARBA00023033"/>
    </source>
</evidence>
<evidence type="ECO:0000256" key="14">
    <source>
        <dbReference type="RuleBase" id="RU000461"/>
    </source>
</evidence>
<dbReference type="GO" id="GO:0004497">
    <property type="term" value="F:monooxygenase activity"/>
    <property type="evidence" value="ECO:0007669"/>
    <property type="project" value="UniProtKB-KW"/>
</dbReference>
<keyword evidence="10 13" id="KW-0408">Iron</keyword>
<dbReference type="GO" id="GO:0020037">
    <property type="term" value="F:heme binding"/>
    <property type="evidence" value="ECO:0007669"/>
    <property type="project" value="InterPro"/>
</dbReference>
<protein>
    <submittedName>
        <fullName evidence="15">Cytochrome P450</fullName>
    </submittedName>
</protein>
<dbReference type="Pfam" id="PF00067">
    <property type="entry name" value="p450"/>
    <property type="match status" value="1"/>
</dbReference>
<dbReference type="OrthoDB" id="1470350at2759"/>
<name>A0A4S8LLZ4_DENBC</name>
<evidence type="ECO:0000313" key="15">
    <source>
        <dbReference type="EMBL" id="THU90040.1"/>
    </source>
</evidence>
<dbReference type="PANTHER" id="PTHR24305">
    <property type="entry name" value="CYTOCHROME P450"/>
    <property type="match status" value="1"/>
</dbReference>
<evidence type="ECO:0000256" key="2">
    <source>
        <dbReference type="ARBA" id="ARBA00004370"/>
    </source>
</evidence>
<keyword evidence="16" id="KW-1185">Reference proteome</keyword>
<sequence length="206" mass="23123">MWEEINQTYAAAHEQGRLDLDASDSLDKMKFTQAFMKETLRYHASLPLAPREADVDAVIPLSIPVTGKNGEVINEINVSKGQGVIINIEGSNRLESVWGEDSHVFRPERWLEGNPTRVDVEPTSSMYGNLLTFGGGPHSCIGQVFEWRFALQEMQVFLIEMVRNFRFALPEGVRIKREMTLGSIPVVEGDPSKGQRLPLKITPVNE</sequence>
<evidence type="ECO:0000256" key="9">
    <source>
        <dbReference type="ARBA" id="ARBA00023002"/>
    </source>
</evidence>
<gene>
    <name evidence="15" type="ORF">K435DRAFT_676602</name>
</gene>
<keyword evidence="12" id="KW-0472">Membrane</keyword>
<comment type="cofactor">
    <cofactor evidence="1 13">
        <name>heme</name>
        <dbReference type="ChEBI" id="CHEBI:30413"/>
    </cofactor>
</comment>
<dbReference type="InterPro" id="IPR036396">
    <property type="entry name" value="Cyt_P450_sf"/>
</dbReference>
<evidence type="ECO:0000313" key="16">
    <source>
        <dbReference type="Proteomes" id="UP000297245"/>
    </source>
</evidence>
<dbReference type="PRINTS" id="PR00465">
    <property type="entry name" value="EP450IV"/>
</dbReference>
<evidence type="ECO:0000256" key="1">
    <source>
        <dbReference type="ARBA" id="ARBA00001971"/>
    </source>
</evidence>
<comment type="similarity">
    <text evidence="4 14">Belongs to the cytochrome P450 family.</text>
</comment>
<evidence type="ECO:0000256" key="6">
    <source>
        <dbReference type="ARBA" id="ARBA00022692"/>
    </source>
</evidence>